<organism evidence="5 6">
    <name type="scientific">Chryseobacterium geocarposphaerae</name>
    <dbReference type="NCBI Taxonomy" id="1416776"/>
    <lineage>
        <taxon>Bacteria</taxon>
        <taxon>Pseudomonadati</taxon>
        <taxon>Bacteroidota</taxon>
        <taxon>Flavobacteriia</taxon>
        <taxon>Flavobacteriales</taxon>
        <taxon>Weeksellaceae</taxon>
        <taxon>Chryseobacterium group</taxon>
        <taxon>Chryseobacterium</taxon>
    </lineage>
</organism>
<dbReference type="InterPro" id="IPR018060">
    <property type="entry name" value="HTH_AraC"/>
</dbReference>
<dbReference type="Proteomes" id="UP000228740">
    <property type="component" value="Unassembled WGS sequence"/>
</dbReference>
<dbReference type="InterPro" id="IPR009057">
    <property type="entry name" value="Homeodomain-like_sf"/>
</dbReference>
<keyword evidence="3" id="KW-0804">Transcription</keyword>
<dbReference type="RefSeq" id="WP_100376401.1">
    <property type="nucleotide sequence ID" value="NZ_PGFD01000001.1"/>
</dbReference>
<proteinExistence type="predicted"/>
<evidence type="ECO:0000259" key="4">
    <source>
        <dbReference type="PROSITE" id="PS01124"/>
    </source>
</evidence>
<comment type="caution">
    <text evidence="5">The sequence shown here is derived from an EMBL/GenBank/DDBJ whole genome shotgun (WGS) entry which is preliminary data.</text>
</comment>
<accession>A0A2M9CAB5</accession>
<protein>
    <submittedName>
        <fullName evidence="5">AraC-like DNA-binding protein</fullName>
    </submittedName>
</protein>
<dbReference type="GO" id="GO:0043565">
    <property type="term" value="F:sequence-specific DNA binding"/>
    <property type="evidence" value="ECO:0007669"/>
    <property type="project" value="InterPro"/>
</dbReference>
<dbReference type="SMART" id="SM00342">
    <property type="entry name" value="HTH_ARAC"/>
    <property type="match status" value="1"/>
</dbReference>
<sequence length="291" mass="33858">MTYTITDRLKKTGFSMNPLSYVIERNGGKRDFNTLEYFNIWFIFDDLEMIIEGQSYEVKGISTVFIGPHKSMVFGECKGKEAYAFSFSSIFYEQCSTDSVFLNSALFFNYGRDVFISHYTGDVPKDIMRYFLITRLQEFQKKDERLFVSAAHNTVETIILDALLATNQEEIEKDEKLEYVSYVNRFRVMLQRDFKTQKKVSYYANALHITTRKLTSMTEFIAGKSAKEMIIDKLVSEFEKSVKYTTLTISEISYQLGFSDEANFTNFIKKHTGKKPTEFRSLVSCVFPFSI</sequence>
<dbReference type="OrthoDB" id="1274460at2"/>
<evidence type="ECO:0000256" key="1">
    <source>
        <dbReference type="ARBA" id="ARBA00023015"/>
    </source>
</evidence>
<name>A0A2M9CAB5_9FLAO</name>
<dbReference type="EMBL" id="PGFD01000001">
    <property type="protein sequence ID" value="PJJ67712.1"/>
    <property type="molecule type" value="Genomic_DNA"/>
</dbReference>
<gene>
    <name evidence="5" type="ORF">CLV73_1731</name>
</gene>
<dbReference type="Gene3D" id="1.10.10.60">
    <property type="entry name" value="Homeodomain-like"/>
    <property type="match status" value="1"/>
</dbReference>
<dbReference type="PANTHER" id="PTHR43280:SF32">
    <property type="entry name" value="TRANSCRIPTIONAL REGULATORY PROTEIN"/>
    <property type="match status" value="1"/>
</dbReference>
<reference evidence="5 6" key="1">
    <citation type="submission" date="2017-11" db="EMBL/GenBank/DDBJ databases">
        <title>Genomic Encyclopedia of Archaeal and Bacterial Type Strains, Phase II (KMG-II): From Individual Species to Whole Genera.</title>
        <authorList>
            <person name="Goeker M."/>
        </authorList>
    </citation>
    <scope>NUCLEOTIDE SEQUENCE [LARGE SCALE GENOMIC DNA]</scope>
    <source>
        <strain evidence="5 6">DSM 27617</strain>
    </source>
</reference>
<feature type="domain" description="HTH araC/xylS-type" evidence="4">
    <location>
        <begin position="184"/>
        <end position="282"/>
    </location>
</feature>
<dbReference type="SUPFAM" id="SSF46689">
    <property type="entry name" value="Homeodomain-like"/>
    <property type="match status" value="1"/>
</dbReference>
<dbReference type="AlphaFoldDB" id="A0A2M9CAB5"/>
<keyword evidence="1" id="KW-0805">Transcription regulation</keyword>
<evidence type="ECO:0000256" key="2">
    <source>
        <dbReference type="ARBA" id="ARBA00023125"/>
    </source>
</evidence>
<evidence type="ECO:0000313" key="6">
    <source>
        <dbReference type="Proteomes" id="UP000228740"/>
    </source>
</evidence>
<dbReference type="PROSITE" id="PS01124">
    <property type="entry name" value="HTH_ARAC_FAMILY_2"/>
    <property type="match status" value="1"/>
</dbReference>
<dbReference type="PANTHER" id="PTHR43280">
    <property type="entry name" value="ARAC-FAMILY TRANSCRIPTIONAL REGULATOR"/>
    <property type="match status" value="1"/>
</dbReference>
<evidence type="ECO:0000313" key="5">
    <source>
        <dbReference type="EMBL" id="PJJ67712.1"/>
    </source>
</evidence>
<keyword evidence="6" id="KW-1185">Reference proteome</keyword>
<dbReference type="Pfam" id="PF12833">
    <property type="entry name" value="HTH_18"/>
    <property type="match status" value="1"/>
</dbReference>
<dbReference type="GO" id="GO:0003700">
    <property type="term" value="F:DNA-binding transcription factor activity"/>
    <property type="evidence" value="ECO:0007669"/>
    <property type="project" value="InterPro"/>
</dbReference>
<keyword evidence="2 5" id="KW-0238">DNA-binding</keyword>
<evidence type="ECO:0000256" key="3">
    <source>
        <dbReference type="ARBA" id="ARBA00023163"/>
    </source>
</evidence>